<evidence type="ECO:0000259" key="1">
    <source>
        <dbReference type="PROSITE" id="PS50191"/>
    </source>
</evidence>
<dbReference type="SMART" id="SM00516">
    <property type="entry name" value="SEC14"/>
    <property type="match status" value="1"/>
</dbReference>
<sequence length="353" mass="40148">MKDKSAPIDLNEDEAEQFLTFKRLCAENGLVERPRELGAGDVQDGINDELTLFRYFKAGRLNLQRSLQQLQDAADFHEKQHVFRMYQGIRIKDFEDTRKLYPHWTGRRDKRGLPILMVDMAHYNPAALGHWRQTRDMPCCPDPMMESTEGPNMAQRVTVFHDSLTRFVLPLCTAMRDRQKPTTPISNAVYVVDASAVSVKQGWDLKDFAQEISSILITCYPETIERILVCNVPSYFSTIWSILKKWVDPITVAKVVVLKKADVYSTLETYINKEHIPEKFGGGFTFNNGMLPDLDNGIRQGLHWLTPTESLPPGPIKFTEDGDGKRMIVGTGTVDGKTPRNVKIATLEQETVQ</sequence>
<dbReference type="PANTHER" id="PTHR45657:SF20">
    <property type="entry name" value="CRAL_TRIO DOMAIN PROTEIN (AFU_ORTHOLOGUE AFUA_5G00680)"/>
    <property type="match status" value="1"/>
</dbReference>
<name>A0A5N5WJ68_9EURO</name>
<evidence type="ECO:0000313" key="3">
    <source>
        <dbReference type="Proteomes" id="UP000326565"/>
    </source>
</evidence>
<evidence type="ECO:0000313" key="2">
    <source>
        <dbReference type="EMBL" id="KAB8067855.1"/>
    </source>
</evidence>
<dbReference type="Pfam" id="PF00650">
    <property type="entry name" value="CRAL_TRIO"/>
    <property type="match status" value="1"/>
</dbReference>
<accession>A0A5N5WJ68</accession>
<dbReference type="InterPro" id="IPR051026">
    <property type="entry name" value="PI/PC_transfer"/>
</dbReference>
<dbReference type="Proteomes" id="UP000326565">
    <property type="component" value="Unassembled WGS sequence"/>
</dbReference>
<reference evidence="2 3" key="1">
    <citation type="submission" date="2019-04" db="EMBL/GenBank/DDBJ databases">
        <title>Friends and foes A comparative genomics study of 23 Aspergillus species from section Flavi.</title>
        <authorList>
            <consortium name="DOE Joint Genome Institute"/>
            <person name="Kjaerbolling I."/>
            <person name="Vesth T."/>
            <person name="Frisvad J.C."/>
            <person name="Nybo J.L."/>
            <person name="Theobald S."/>
            <person name="Kildgaard S."/>
            <person name="Isbrandt T."/>
            <person name="Kuo A."/>
            <person name="Sato A."/>
            <person name="Lyhne E.K."/>
            <person name="Kogle M.E."/>
            <person name="Wiebenga A."/>
            <person name="Kun R.S."/>
            <person name="Lubbers R.J."/>
            <person name="Makela M.R."/>
            <person name="Barry K."/>
            <person name="Chovatia M."/>
            <person name="Clum A."/>
            <person name="Daum C."/>
            <person name="Haridas S."/>
            <person name="He G."/>
            <person name="LaButti K."/>
            <person name="Lipzen A."/>
            <person name="Mondo S."/>
            <person name="Riley R."/>
            <person name="Salamov A."/>
            <person name="Simmons B.A."/>
            <person name="Magnuson J.K."/>
            <person name="Henrissat B."/>
            <person name="Mortensen U.H."/>
            <person name="Larsen T.O."/>
            <person name="Devries R.P."/>
            <person name="Grigoriev I.V."/>
            <person name="Machida M."/>
            <person name="Baker S.E."/>
            <person name="Andersen M.R."/>
        </authorList>
    </citation>
    <scope>NUCLEOTIDE SEQUENCE [LARGE SCALE GENOMIC DNA]</scope>
    <source>
        <strain evidence="2 3">CBS 151.66</strain>
    </source>
</reference>
<feature type="domain" description="CRAL-TRIO" evidence="1">
    <location>
        <begin position="93"/>
        <end position="288"/>
    </location>
</feature>
<dbReference type="InterPro" id="IPR001251">
    <property type="entry name" value="CRAL-TRIO_dom"/>
</dbReference>
<dbReference type="Gene3D" id="3.40.525.10">
    <property type="entry name" value="CRAL-TRIO lipid binding domain"/>
    <property type="match status" value="1"/>
</dbReference>
<protein>
    <submittedName>
        <fullName evidence="2">CRAL/TRIO domain protein</fullName>
    </submittedName>
</protein>
<dbReference type="AlphaFoldDB" id="A0A5N5WJ68"/>
<dbReference type="CDD" id="cd00170">
    <property type="entry name" value="SEC14"/>
    <property type="match status" value="1"/>
</dbReference>
<dbReference type="EMBL" id="ML732437">
    <property type="protein sequence ID" value="KAB8067855.1"/>
    <property type="molecule type" value="Genomic_DNA"/>
</dbReference>
<keyword evidence="3" id="KW-1185">Reference proteome</keyword>
<dbReference type="PANTHER" id="PTHR45657">
    <property type="entry name" value="CRAL-TRIO DOMAIN-CONTAINING PROTEIN YKL091C-RELATED"/>
    <property type="match status" value="1"/>
</dbReference>
<dbReference type="InterPro" id="IPR036865">
    <property type="entry name" value="CRAL-TRIO_dom_sf"/>
</dbReference>
<dbReference type="SUPFAM" id="SSF52087">
    <property type="entry name" value="CRAL/TRIO domain"/>
    <property type="match status" value="1"/>
</dbReference>
<proteinExistence type="predicted"/>
<gene>
    <name evidence="2" type="ORF">BDV29DRAFT_199807</name>
</gene>
<dbReference type="PROSITE" id="PS50191">
    <property type="entry name" value="CRAL_TRIO"/>
    <property type="match status" value="1"/>
</dbReference>
<organism evidence="2 3">
    <name type="scientific">Aspergillus leporis</name>
    <dbReference type="NCBI Taxonomy" id="41062"/>
    <lineage>
        <taxon>Eukaryota</taxon>
        <taxon>Fungi</taxon>
        <taxon>Dikarya</taxon>
        <taxon>Ascomycota</taxon>
        <taxon>Pezizomycotina</taxon>
        <taxon>Eurotiomycetes</taxon>
        <taxon>Eurotiomycetidae</taxon>
        <taxon>Eurotiales</taxon>
        <taxon>Aspergillaceae</taxon>
        <taxon>Aspergillus</taxon>
        <taxon>Aspergillus subgen. Circumdati</taxon>
    </lineage>
</organism>
<dbReference type="OrthoDB" id="30289at2759"/>